<reference evidence="2" key="1">
    <citation type="journal article" date="2020" name="G3 (Bethesda)">
        <title>High-Quality Assemblies for Three Invasive Social Wasps from the &lt;i&gt;Vespula&lt;/i&gt; Genus.</title>
        <authorList>
            <person name="Harrop T.W.R."/>
            <person name="Guhlin J."/>
            <person name="McLaughlin G.M."/>
            <person name="Permina E."/>
            <person name="Stockwell P."/>
            <person name="Gilligan J."/>
            <person name="Le Lec M.F."/>
            <person name="Gruber M.A.M."/>
            <person name="Quinn O."/>
            <person name="Lovegrove M."/>
            <person name="Duncan E.J."/>
            <person name="Remnant E.J."/>
            <person name="Van Eeckhoven J."/>
            <person name="Graham B."/>
            <person name="Knapp R.A."/>
            <person name="Langford K.W."/>
            <person name="Kronenberg Z."/>
            <person name="Press M.O."/>
            <person name="Eacker S.M."/>
            <person name="Wilson-Rankin E.E."/>
            <person name="Purcell J."/>
            <person name="Lester P.J."/>
            <person name="Dearden P.K."/>
        </authorList>
    </citation>
    <scope>NUCLEOTIDE SEQUENCE</scope>
    <source>
        <strain evidence="2">Marl-1</strain>
    </source>
</reference>
<dbReference type="EMBL" id="JACSEA010000013">
    <property type="protein sequence ID" value="KAF7386579.1"/>
    <property type="molecule type" value="Genomic_DNA"/>
</dbReference>
<evidence type="ECO:0000313" key="3">
    <source>
        <dbReference type="Proteomes" id="UP000614350"/>
    </source>
</evidence>
<organism evidence="2 3">
    <name type="scientific">Vespula vulgaris</name>
    <name type="common">Yellow jacket</name>
    <name type="synonym">Wasp</name>
    <dbReference type="NCBI Taxonomy" id="7454"/>
    <lineage>
        <taxon>Eukaryota</taxon>
        <taxon>Metazoa</taxon>
        <taxon>Ecdysozoa</taxon>
        <taxon>Arthropoda</taxon>
        <taxon>Hexapoda</taxon>
        <taxon>Insecta</taxon>
        <taxon>Pterygota</taxon>
        <taxon>Neoptera</taxon>
        <taxon>Endopterygota</taxon>
        <taxon>Hymenoptera</taxon>
        <taxon>Apocrita</taxon>
        <taxon>Aculeata</taxon>
        <taxon>Vespoidea</taxon>
        <taxon>Vespidae</taxon>
        <taxon>Vespinae</taxon>
        <taxon>Vespula</taxon>
    </lineage>
</organism>
<protein>
    <submittedName>
        <fullName evidence="2">Uncharacterized protein</fullName>
    </submittedName>
</protein>
<evidence type="ECO:0000313" key="2">
    <source>
        <dbReference type="EMBL" id="KAF7386579.1"/>
    </source>
</evidence>
<accession>A0A834JGA7</accession>
<keyword evidence="3" id="KW-1185">Reference proteome</keyword>
<gene>
    <name evidence="2" type="ORF">HZH66_011031</name>
</gene>
<name>A0A834JGA7_VESVU</name>
<evidence type="ECO:0000256" key="1">
    <source>
        <dbReference type="SAM" id="MobiDB-lite"/>
    </source>
</evidence>
<comment type="caution">
    <text evidence="2">The sequence shown here is derived from an EMBL/GenBank/DDBJ whole genome shotgun (WGS) entry which is preliminary data.</text>
</comment>
<proteinExistence type="predicted"/>
<dbReference type="Proteomes" id="UP000614350">
    <property type="component" value="Unassembled WGS sequence"/>
</dbReference>
<dbReference type="AlphaFoldDB" id="A0A834JGA7"/>
<feature type="region of interest" description="Disordered" evidence="1">
    <location>
        <begin position="184"/>
        <end position="203"/>
    </location>
</feature>
<sequence>MVHILEVVSSRRNDMHMMNRPIQVKPADSENRGGKNIKAGTLAYLYYYAFWLRARSILSTYYSGNLRTTLGLDPLQRSIFFVFRNKNKTPFKTFCNASILSTPSNSITTATSSLSDFRNCIALSPALSRFFSGEVKSIGPTFGLPSYHYYPRTETWRTKQPYKDIRTSEIILKRLNLELSLVSPATSPHEKPDDSTNSSYVLKASTGGDVSSLKLKMR</sequence>